<evidence type="ECO:0000256" key="2">
    <source>
        <dbReference type="ARBA" id="ARBA00022723"/>
    </source>
</evidence>
<keyword evidence="4" id="KW-0106">Calcium</keyword>
<name>A0A915KBC1_ROMCU</name>
<dbReference type="Gene3D" id="2.120.10.100">
    <property type="entry name" value="Apyrase"/>
    <property type="match status" value="1"/>
</dbReference>
<dbReference type="GO" id="GO:0045134">
    <property type="term" value="F:UDP phosphatase activity"/>
    <property type="evidence" value="ECO:0007669"/>
    <property type="project" value="TreeGrafter"/>
</dbReference>
<evidence type="ECO:0000256" key="1">
    <source>
        <dbReference type="ARBA" id="ARBA00001913"/>
    </source>
</evidence>
<dbReference type="Proteomes" id="UP000887565">
    <property type="component" value="Unplaced"/>
</dbReference>
<dbReference type="PANTHER" id="PTHR13023:SF3">
    <property type="entry name" value="SOLUBLE CALCIUM-ACTIVATED NUCLEOTIDASE 1"/>
    <property type="match status" value="1"/>
</dbReference>
<evidence type="ECO:0000313" key="7">
    <source>
        <dbReference type="Proteomes" id="UP000887565"/>
    </source>
</evidence>
<dbReference type="GO" id="GO:0005509">
    <property type="term" value="F:calcium ion binding"/>
    <property type="evidence" value="ECO:0007669"/>
    <property type="project" value="InterPro"/>
</dbReference>
<evidence type="ECO:0000313" key="8">
    <source>
        <dbReference type="WBParaSite" id="nRc.2.0.1.t35396-RA"/>
    </source>
</evidence>
<keyword evidence="3" id="KW-0378">Hydrolase</keyword>
<evidence type="ECO:0000256" key="6">
    <source>
        <dbReference type="SAM" id="Phobius"/>
    </source>
</evidence>
<dbReference type="PANTHER" id="PTHR13023">
    <property type="entry name" value="APYRASE"/>
    <property type="match status" value="1"/>
</dbReference>
<reference evidence="8" key="1">
    <citation type="submission" date="2022-11" db="UniProtKB">
        <authorList>
            <consortium name="WormBaseParasite"/>
        </authorList>
    </citation>
    <scope>IDENTIFICATION</scope>
</reference>
<protein>
    <submittedName>
        <fullName evidence="8">Uncharacterized protein</fullName>
    </submittedName>
</protein>
<dbReference type="WBParaSite" id="nRc.2.0.1.t35396-RA">
    <property type="protein sequence ID" value="nRc.2.0.1.t35396-RA"/>
    <property type="gene ID" value="nRc.2.0.1.g35396"/>
</dbReference>
<dbReference type="SUPFAM" id="SSF101887">
    <property type="entry name" value="Apyrase"/>
    <property type="match status" value="1"/>
</dbReference>
<keyword evidence="6" id="KW-0812">Transmembrane</keyword>
<dbReference type="AlphaFoldDB" id="A0A915KBC1"/>
<keyword evidence="2" id="KW-0479">Metal-binding</keyword>
<keyword evidence="7" id="KW-1185">Reference proteome</keyword>
<sequence length="154" mass="18345">MTDWVTAVRKPPQHRVNKDGSPSMNADDCYMVRKHTFYCIAILFLSFLLMIFYLPNERFCRKMDNKRQYSDYFYTDDERTDYNETYPLSIPQITISEDGVKIVNYRVAIITDLDQMSKVDGAEFMWRSFMRKGYVRVDQRSGTFSVSWDSELFI</sequence>
<comment type="similarity">
    <text evidence="5">Belongs to the apyrase family.</text>
</comment>
<organism evidence="7 8">
    <name type="scientific">Romanomermis culicivorax</name>
    <name type="common">Nematode worm</name>
    <dbReference type="NCBI Taxonomy" id="13658"/>
    <lineage>
        <taxon>Eukaryota</taxon>
        <taxon>Metazoa</taxon>
        <taxon>Ecdysozoa</taxon>
        <taxon>Nematoda</taxon>
        <taxon>Enoplea</taxon>
        <taxon>Dorylaimia</taxon>
        <taxon>Mermithida</taxon>
        <taxon>Mermithoidea</taxon>
        <taxon>Mermithidae</taxon>
        <taxon>Romanomermis</taxon>
    </lineage>
</organism>
<evidence type="ECO:0000256" key="5">
    <source>
        <dbReference type="ARBA" id="ARBA00025738"/>
    </source>
</evidence>
<accession>A0A915KBC1</accession>
<feature type="transmembrane region" description="Helical" evidence="6">
    <location>
        <begin position="35"/>
        <end position="54"/>
    </location>
</feature>
<keyword evidence="6" id="KW-1133">Transmembrane helix</keyword>
<comment type="cofactor">
    <cofactor evidence="1">
        <name>Ca(2+)</name>
        <dbReference type="ChEBI" id="CHEBI:29108"/>
    </cofactor>
</comment>
<evidence type="ECO:0000256" key="3">
    <source>
        <dbReference type="ARBA" id="ARBA00022801"/>
    </source>
</evidence>
<proteinExistence type="inferred from homology"/>
<evidence type="ECO:0000256" key="4">
    <source>
        <dbReference type="ARBA" id="ARBA00022837"/>
    </source>
</evidence>
<keyword evidence="6" id="KW-0472">Membrane</keyword>
<dbReference type="GO" id="GO:0004382">
    <property type="term" value="F:GDP phosphatase activity"/>
    <property type="evidence" value="ECO:0007669"/>
    <property type="project" value="TreeGrafter"/>
</dbReference>
<dbReference type="GO" id="GO:0030166">
    <property type="term" value="P:proteoglycan biosynthetic process"/>
    <property type="evidence" value="ECO:0007669"/>
    <property type="project" value="TreeGrafter"/>
</dbReference>
<dbReference type="InterPro" id="IPR036258">
    <property type="entry name" value="Apyrase_sf"/>
</dbReference>
<dbReference type="InterPro" id="IPR009283">
    <property type="entry name" value="Apyrase"/>
</dbReference>